<evidence type="ECO:0000256" key="6">
    <source>
        <dbReference type="ARBA" id="ARBA00037589"/>
    </source>
</evidence>
<comment type="caution">
    <text evidence="11">The sequence shown here is derived from an EMBL/GenBank/DDBJ whole genome shotgun (WGS) entry which is preliminary data.</text>
</comment>
<evidence type="ECO:0000256" key="3">
    <source>
        <dbReference type="ARBA" id="ARBA00013109"/>
    </source>
</evidence>
<organism evidence="11 12">
    <name type="scientific">Roseateles rivi</name>
    <dbReference type="NCBI Taxonomy" id="3299028"/>
    <lineage>
        <taxon>Bacteria</taxon>
        <taxon>Pseudomonadati</taxon>
        <taxon>Pseudomonadota</taxon>
        <taxon>Betaproteobacteria</taxon>
        <taxon>Burkholderiales</taxon>
        <taxon>Sphaerotilaceae</taxon>
        <taxon>Roseateles</taxon>
    </lineage>
</organism>
<keyword evidence="4 9" id="KW-0456">Lyase</keyword>
<dbReference type="PANTHER" id="PTHR38042">
    <property type="entry name" value="UROPORPHYRINOGEN-III SYNTHASE, CHLOROPLASTIC"/>
    <property type="match status" value="1"/>
</dbReference>
<sequence length="275" mass="29410">MSTAAQLILTRPRAQAVLWQQRLAVHGVPTRVLPLLDILPPASGLDLAQAWSVLPQTQVLVFVSPNAVHHFFAAAPKGAAWPAQVLAATVGPGSAQALTQHGVPAACIVQPAPDAPSLDSEQLWPVLEQRLAAVLQAGQPWSAWVIRGEGGREWLAQRLQERGAAVHYCSAYRRVCPQWTEQDCDWVRQAWQQPQQHIWLFSSSEAAAHARLLGAAAGGGAAPWRQTLALCTHERIARSVEALGVGHVVLVRPDAAAVAQGFRQLTGGALESPAS</sequence>
<evidence type="ECO:0000256" key="7">
    <source>
        <dbReference type="ARBA" id="ARBA00040167"/>
    </source>
</evidence>
<comment type="function">
    <text evidence="6 9">Catalyzes cyclization of the linear tetrapyrrole, hydroxymethylbilane, to the macrocyclic uroporphyrinogen III.</text>
</comment>
<protein>
    <recommendedName>
        <fullName evidence="7 9">Uroporphyrinogen-III synthase</fullName>
        <ecNumber evidence="3 9">4.2.1.75</ecNumber>
    </recommendedName>
</protein>
<evidence type="ECO:0000259" key="10">
    <source>
        <dbReference type="Pfam" id="PF02602"/>
    </source>
</evidence>
<dbReference type="SUPFAM" id="SSF69618">
    <property type="entry name" value="HemD-like"/>
    <property type="match status" value="1"/>
</dbReference>
<dbReference type="Pfam" id="PF02602">
    <property type="entry name" value="HEM4"/>
    <property type="match status" value="1"/>
</dbReference>
<dbReference type="EMBL" id="JBIGHZ010000003">
    <property type="protein sequence ID" value="MFG6448349.1"/>
    <property type="molecule type" value="Genomic_DNA"/>
</dbReference>
<gene>
    <name evidence="11" type="ORF">ACG0Z6_08840</name>
</gene>
<name>A0ABW7FVK1_9BURK</name>
<keyword evidence="12" id="KW-1185">Reference proteome</keyword>
<proteinExistence type="inferred from homology"/>
<dbReference type="EC" id="4.2.1.75" evidence="3 9"/>
<evidence type="ECO:0000256" key="1">
    <source>
        <dbReference type="ARBA" id="ARBA00004772"/>
    </source>
</evidence>
<dbReference type="InterPro" id="IPR039793">
    <property type="entry name" value="UROS/Hem4"/>
</dbReference>
<dbReference type="InterPro" id="IPR003754">
    <property type="entry name" value="4pyrrol_synth_uPrphyn_synth"/>
</dbReference>
<dbReference type="InterPro" id="IPR036108">
    <property type="entry name" value="4pyrrol_syn_uPrphyn_synt_sf"/>
</dbReference>
<evidence type="ECO:0000256" key="2">
    <source>
        <dbReference type="ARBA" id="ARBA00008133"/>
    </source>
</evidence>
<reference evidence="11 12" key="1">
    <citation type="submission" date="2024-08" db="EMBL/GenBank/DDBJ databases">
        <authorList>
            <person name="Lu H."/>
        </authorList>
    </citation>
    <scope>NUCLEOTIDE SEQUENCE [LARGE SCALE GENOMIC DNA]</scope>
    <source>
        <strain evidence="11 12">BYS180W</strain>
    </source>
</reference>
<evidence type="ECO:0000256" key="9">
    <source>
        <dbReference type="RuleBase" id="RU366031"/>
    </source>
</evidence>
<dbReference type="Gene3D" id="3.40.50.10090">
    <property type="match status" value="2"/>
</dbReference>
<comment type="similarity">
    <text evidence="2 9">Belongs to the uroporphyrinogen-III synthase family.</text>
</comment>
<dbReference type="Proteomes" id="UP001606099">
    <property type="component" value="Unassembled WGS sequence"/>
</dbReference>
<evidence type="ECO:0000256" key="8">
    <source>
        <dbReference type="ARBA" id="ARBA00048617"/>
    </source>
</evidence>
<accession>A0ABW7FVK1</accession>
<comment type="catalytic activity">
    <reaction evidence="8 9">
        <text>hydroxymethylbilane = uroporphyrinogen III + H2O</text>
        <dbReference type="Rhea" id="RHEA:18965"/>
        <dbReference type="ChEBI" id="CHEBI:15377"/>
        <dbReference type="ChEBI" id="CHEBI:57308"/>
        <dbReference type="ChEBI" id="CHEBI:57845"/>
        <dbReference type="EC" id="4.2.1.75"/>
    </reaction>
</comment>
<dbReference type="CDD" id="cd06578">
    <property type="entry name" value="HemD"/>
    <property type="match status" value="1"/>
</dbReference>
<evidence type="ECO:0000313" key="11">
    <source>
        <dbReference type="EMBL" id="MFG6448349.1"/>
    </source>
</evidence>
<evidence type="ECO:0000256" key="4">
    <source>
        <dbReference type="ARBA" id="ARBA00023239"/>
    </source>
</evidence>
<evidence type="ECO:0000313" key="12">
    <source>
        <dbReference type="Proteomes" id="UP001606099"/>
    </source>
</evidence>
<dbReference type="PANTHER" id="PTHR38042:SF1">
    <property type="entry name" value="UROPORPHYRINOGEN-III SYNTHASE, CHLOROPLASTIC"/>
    <property type="match status" value="1"/>
</dbReference>
<keyword evidence="5 9" id="KW-0627">Porphyrin biosynthesis</keyword>
<dbReference type="RefSeq" id="WP_394460496.1">
    <property type="nucleotide sequence ID" value="NZ_JBIGHZ010000003.1"/>
</dbReference>
<feature type="domain" description="Tetrapyrrole biosynthesis uroporphyrinogen III synthase" evidence="10">
    <location>
        <begin position="20"/>
        <end position="257"/>
    </location>
</feature>
<evidence type="ECO:0000256" key="5">
    <source>
        <dbReference type="ARBA" id="ARBA00023244"/>
    </source>
</evidence>
<comment type="pathway">
    <text evidence="1 9">Porphyrin-containing compound metabolism; protoporphyrin-IX biosynthesis; coproporphyrinogen-III from 5-aminolevulinate: step 3/4.</text>
</comment>